<keyword evidence="14 15" id="KW-0002">3D-structure</keyword>
<dbReference type="Pfam" id="PF02276">
    <property type="entry name" value="CytoC_RC"/>
    <property type="match status" value="1"/>
</dbReference>
<dbReference type="GO" id="GO:0030077">
    <property type="term" value="C:plasma membrane light-harvesting complex"/>
    <property type="evidence" value="ECO:0007669"/>
    <property type="project" value="InterPro"/>
</dbReference>
<evidence type="ECO:0000256" key="5">
    <source>
        <dbReference type="ARBA" id="ARBA00022617"/>
    </source>
</evidence>
<feature type="binding site" description="axial binding residue" evidence="10">
    <location>
        <position position="220"/>
    </location>
    <ligand>
        <name>heme</name>
        <dbReference type="ChEBI" id="CHEBI:30413"/>
        <label>3</label>
    </ligand>
    <ligandPart>
        <name>Fe</name>
        <dbReference type="ChEBI" id="CHEBI:18248"/>
    </ligandPart>
</feature>
<dbReference type="EMDB" id="EMD-12679"/>
<evidence type="ECO:0000313" key="13">
    <source>
        <dbReference type="Proteomes" id="UP000076404"/>
    </source>
</evidence>
<keyword evidence="6 10" id="KW-0479">Metal-binding</keyword>
<evidence type="ECO:0000256" key="9">
    <source>
        <dbReference type="PIRSR" id="PIRSR000017-1"/>
    </source>
</evidence>
<feature type="binding site" evidence="14 15">
    <location>
        <position position="98"/>
    </location>
    <ligand>
        <name>heme c</name>
        <dbReference type="ChEBI" id="CHEBI:61717"/>
        <label>1</label>
        <note>covalent</note>
    </ligand>
</feature>
<feature type="binding site" evidence="14 15">
    <location>
        <position position="122"/>
    </location>
    <ligand>
        <name>heme c</name>
        <dbReference type="ChEBI" id="CHEBI:61717"/>
        <label>1</label>
    </ligand>
</feature>
<feature type="binding site" evidence="14 15">
    <location>
        <position position="264"/>
    </location>
    <ligand>
        <name>heme c</name>
        <dbReference type="ChEBI" id="CHEBI:61717"/>
        <label>2</label>
    </ligand>
</feature>
<feature type="binding site" description="axial binding residue" evidence="10">
    <location>
        <position position="82"/>
    </location>
    <ligand>
        <name>heme</name>
        <dbReference type="ChEBI" id="CHEBI:30413"/>
        <label>1</label>
    </ligand>
    <ligandPart>
        <name>Fe</name>
        <dbReference type="ChEBI" id="CHEBI:18248"/>
    </ligandPart>
</feature>
<dbReference type="PDB" id="7O0W">
    <property type="method" value="EM"/>
    <property type="resolution" value="2.47 A"/>
    <property type="chains" value="C=1-354"/>
</dbReference>
<evidence type="ECO:0007829" key="14">
    <source>
        <dbReference type="PDB" id="7O0U"/>
    </source>
</evidence>
<feature type="binding site" evidence="14 15">
    <location>
        <position position="150"/>
    </location>
    <ligand>
        <name>heme c</name>
        <dbReference type="ChEBI" id="CHEBI:61717"/>
        <label>2</label>
        <note>axial binding residue</note>
    </ligand>
    <ligandPart>
        <name>Fe</name>
        <dbReference type="ChEBI" id="CHEBI:18248"/>
    </ligandPart>
</feature>
<reference evidence="14 15" key="3">
    <citation type="journal article" date="2022" name="Sci. Adv.">
        <title>2.4-A structure of the double-ring &lt;i&gt;Gemmatimonas phototrophica&lt;/i&gt; photosystem.</title>
        <authorList>
            <person name="Qian P."/>
            <person name="Gardiner A.T."/>
            <person name="Simova I."/>
            <person name="Naydenova K."/>
            <person name="Croll T.I."/>
            <person name="Jackson P.J."/>
            <person name="Nupur"/>
            <person name="Kloz M."/>
            <person name="Cubakova P."/>
            <person name="Kuzma M."/>
            <person name="Zeng Y."/>
            <person name="Castro-Hartmann P."/>
            <person name="van Knippenberg B."/>
            <person name="Goldie K.N."/>
            <person name="Kaftan D."/>
            <person name="Hrouzek P."/>
            <person name="Hajek J."/>
            <person name="Agirre J."/>
            <person name="Siebert C.A."/>
            <person name="Bina D."/>
            <person name="Sader K."/>
            <person name="Stahlberg H."/>
            <person name="Sobotka R."/>
            <person name="Russo C.J."/>
            <person name="Polivka T."/>
            <person name="Hunter C.N."/>
            <person name="Koblizek M."/>
        </authorList>
    </citation>
    <scope>STRUCTURE BY ELECTRON MICROSCOPY (2.35 ANGSTROMS) IN COMPLEX WITH HEME C</scope>
</reference>
<keyword evidence="3" id="KW-0813">Transport</keyword>
<dbReference type="STRING" id="1379270.GEMMAAP_06480"/>
<dbReference type="GO" id="GO:0009055">
    <property type="term" value="F:electron transfer activity"/>
    <property type="evidence" value="ECO:0007669"/>
    <property type="project" value="InterPro"/>
</dbReference>
<keyword evidence="4" id="KW-0602">Photosynthesis</keyword>
<evidence type="ECO:0000256" key="2">
    <source>
        <dbReference type="ARBA" id="ARBA00015978"/>
    </source>
</evidence>
<feature type="binding site" evidence="14 15">
    <location>
        <position position="276"/>
    </location>
    <ligand>
        <name>heme c</name>
        <dbReference type="ChEBI" id="CHEBI:61717"/>
        <label>3</label>
        <note>covalent</note>
    </ligand>
</feature>
<feature type="binding site" evidence="14 15">
    <location>
        <position position="65"/>
    </location>
    <ligand>
        <name>heme c</name>
        <dbReference type="ChEBI" id="CHEBI:61717"/>
        <label>1</label>
    </ligand>
</feature>
<feature type="binding site" description="axial binding residue" evidence="10">
    <location>
        <position position="150"/>
    </location>
    <ligand>
        <name>heme</name>
        <dbReference type="ChEBI" id="CHEBI:30413"/>
        <label>2</label>
    </ligand>
    <ligandPart>
        <name>Fe</name>
        <dbReference type="ChEBI" id="CHEBI:18248"/>
    </ligandPart>
</feature>
<comment type="PTM">
    <text evidence="9">Binds 4 heme groups per subunit.</text>
</comment>
<feature type="binding site" description="covalent" evidence="9">
    <location>
        <position position="146"/>
    </location>
    <ligand>
        <name>heme</name>
        <dbReference type="ChEBI" id="CHEBI:30413"/>
        <label>2</label>
    </ligand>
</feature>
<dbReference type="InterPro" id="IPR036280">
    <property type="entry name" value="Multihaem_cyt_sf"/>
</dbReference>
<feature type="binding site" evidence="14 15">
    <location>
        <position position="124"/>
    </location>
    <ligand>
        <name>heme c</name>
        <dbReference type="ChEBI" id="CHEBI:61717"/>
        <label>2</label>
        <note>axial binding residue</note>
    </ligand>
    <ligandPart>
        <name>Fe</name>
        <dbReference type="ChEBI" id="CHEBI:18248"/>
    </ligandPart>
</feature>
<feature type="binding site" evidence="14 15">
    <location>
        <position position="146"/>
    </location>
    <ligand>
        <name>heme c</name>
        <dbReference type="ChEBI" id="CHEBI:61717"/>
        <label>2</label>
        <note>covalent</note>
    </ligand>
</feature>
<feature type="binding site" evidence="14 15">
    <location>
        <position position="116"/>
    </location>
    <ligand>
        <name>heme c</name>
        <dbReference type="ChEBI" id="CHEBI:61717"/>
        <label>2</label>
    </ligand>
</feature>
<feature type="binding site" evidence="14 15">
    <location>
        <position position="97"/>
    </location>
    <ligand>
        <name>heme c</name>
        <dbReference type="ChEBI" id="CHEBI:61717"/>
        <label>2</label>
    </ligand>
</feature>
<feature type="binding site" evidence="14 15">
    <location>
        <position position="279"/>
    </location>
    <ligand>
        <name>heme c</name>
        <dbReference type="ChEBI" id="CHEBI:61717"/>
        <label>3</label>
        <note>covalent</note>
    </ligand>
</feature>
<dbReference type="EMDB" id="EMD-12680"/>
<feature type="binding site" evidence="14 15">
    <location>
        <position position="99"/>
    </location>
    <ligand>
        <name>heme c</name>
        <dbReference type="ChEBI" id="CHEBI:61717"/>
        <label>1</label>
        <note>axial binding residue</note>
    </ligand>
    <ligandPart>
        <name>Fe</name>
        <dbReference type="ChEBI" id="CHEBI:18248"/>
    </ligandPart>
</feature>
<dbReference type="KEGG" id="gph:GEMMAAP_06480"/>
<accession>A0A143BHR6</accession>
<keyword evidence="5 9" id="KW-0349">Heme</keyword>
<evidence type="ECO:0007829" key="15">
    <source>
        <dbReference type="PDB" id="7O0V"/>
    </source>
</evidence>
<feature type="binding site" evidence="14 15">
    <location>
        <position position="180"/>
    </location>
    <ligand>
        <name>heme c</name>
        <dbReference type="ChEBI" id="CHEBI:61717"/>
        <label>4</label>
    </ligand>
</feature>
<evidence type="ECO:0000256" key="11">
    <source>
        <dbReference type="SAM" id="MobiDB-lite"/>
    </source>
</evidence>
<feature type="binding site" evidence="14 15">
    <location>
        <position position="219"/>
    </location>
    <ligand>
        <name>heme c</name>
        <dbReference type="ChEBI" id="CHEBI:61717"/>
        <label>4</label>
        <note>covalent</note>
    </ligand>
</feature>
<dbReference type="GO" id="GO:0020037">
    <property type="term" value="F:heme binding"/>
    <property type="evidence" value="ECO:0007669"/>
    <property type="project" value="InterPro"/>
</dbReference>
<dbReference type="Gene3D" id="1.10.468.10">
    <property type="entry name" value="Photosynthetic Reaction Center, subunit C, domain 2"/>
    <property type="match status" value="2"/>
</dbReference>
<feature type="binding site" evidence="14 15">
    <location>
        <position position="181"/>
    </location>
    <ligand>
        <name>heme c</name>
        <dbReference type="ChEBI" id="CHEBI:61717"/>
        <label>4</label>
    </ligand>
</feature>
<feature type="binding site" description="axial binding residue" evidence="10">
    <location>
        <position position="205"/>
    </location>
    <ligand>
        <name>heme</name>
        <dbReference type="ChEBI" id="CHEBI:30413"/>
        <label>3</label>
    </ligand>
    <ligandPart>
        <name>Fe</name>
        <dbReference type="ChEBI" id="CHEBI:18248"/>
    </ligandPart>
</feature>
<dbReference type="InterPro" id="IPR003158">
    <property type="entry name" value="Photosyn_RC_cyt_c-su"/>
</dbReference>
<evidence type="ECO:0000256" key="8">
    <source>
        <dbReference type="ARBA" id="ARBA00023004"/>
    </source>
</evidence>
<comment type="function">
    <text evidence="1">The reaction center of purple bacteria contains a tightly bound cytochrome molecule which re-reduces the photo oxidized primary electron donor.</text>
</comment>
<feature type="binding site" evidence="14 15">
    <location>
        <position position="216"/>
    </location>
    <ligand>
        <name>heme c</name>
        <dbReference type="ChEBI" id="CHEBI:61717"/>
        <label>4</label>
        <note>covalent</note>
    </ligand>
</feature>
<feature type="binding site" description="covalent" evidence="9">
    <location>
        <position position="95"/>
    </location>
    <ligand>
        <name>heme</name>
        <dbReference type="ChEBI" id="CHEBI:30413"/>
        <label>1</label>
    </ligand>
</feature>
<feature type="binding site" evidence="14 15">
    <location>
        <position position="171"/>
    </location>
    <ligand>
        <name>heme c</name>
        <dbReference type="ChEBI" id="CHEBI:61717"/>
        <label>4</label>
    </ligand>
</feature>
<feature type="binding site" evidence="14 15">
    <location>
        <position position="70"/>
    </location>
    <ligand>
        <name>heme c</name>
        <dbReference type="ChEBI" id="CHEBI:61717"/>
        <label>1</label>
    </ligand>
</feature>
<dbReference type="eggNOG" id="ENOG502Z7SF">
    <property type="taxonomic scope" value="Bacteria"/>
</dbReference>
<feature type="binding site" evidence="14 15">
    <location>
        <position position="69"/>
    </location>
    <ligand>
        <name>heme c</name>
        <dbReference type="ChEBI" id="CHEBI:61717"/>
        <label>1</label>
    </ligand>
</feature>
<dbReference type="AlphaFoldDB" id="A0A143BHR6"/>
<reference evidence="12 13" key="2">
    <citation type="journal article" date="2016" name="Environ. Microbiol. Rep.">
        <title>Metagenomic evidence for the presence of phototrophic Gemmatimonadetes bacteria in diverse environments.</title>
        <authorList>
            <person name="Zeng Y."/>
            <person name="Baumbach J."/>
            <person name="Barbosa E.G."/>
            <person name="Azevedo V."/>
            <person name="Zhang C."/>
            <person name="Koblizek M."/>
        </authorList>
    </citation>
    <scope>NUCLEOTIDE SEQUENCE [LARGE SCALE GENOMIC DNA]</scope>
    <source>
        <strain evidence="12 13">AP64</strain>
    </source>
</reference>
<feature type="binding site" evidence="14 15">
    <location>
        <position position="205"/>
    </location>
    <ligand>
        <name>heme c</name>
        <dbReference type="ChEBI" id="CHEBI:61717"/>
        <label>4</label>
        <note>axial binding residue</note>
    </ligand>
    <ligandPart>
        <name>Fe</name>
        <dbReference type="ChEBI" id="CHEBI:18248"/>
    </ligandPart>
</feature>
<evidence type="ECO:0000256" key="7">
    <source>
        <dbReference type="ARBA" id="ARBA00022982"/>
    </source>
</evidence>
<gene>
    <name evidence="12" type="ORF">GEMMAAP_06480</name>
</gene>
<dbReference type="SUPFAM" id="SSF48695">
    <property type="entry name" value="Multiheme cytochromes"/>
    <property type="match status" value="1"/>
</dbReference>
<evidence type="ECO:0000256" key="10">
    <source>
        <dbReference type="PIRSR" id="PIRSR000017-2"/>
    </source>
</evidence>
<evidence type="ECO:0000256" key="6">
    <source>
        <dbReference type="ARBA" id="ARBA00022723"/>
    </source>
</evidence>
<feature type="binding site" evidence="14 15">
    <location>
        <position position="142"/>
    </location>
    <ligand>
        <name>heme c</name>
        <dbReference type="ChEBI" id="CHEBI:61717"/>
        <label>3</label>
    </ligand>
</feature>
<evidence type="ECO:0000256" key="3">
    <source>
        <dbReference type="ARBA" id="ARBA00022448"/>
    </source>
</evidence>
<feature type="binding site" description="covalent" evidence="9">
    <location>
        <position position="276"/>
    </location>
    <ligand>
        <name>heme</name>
        <dbReference type="ChEBI" id="CHEBI:30413"/>
        <label>4</label>
    </ligand>
</feature>
<evidence type="ECO:0000313" key="12">
    <source>
        <dbReference type="EMBL" id="AMW04586.1"/>
    </source>
</evidence>
<dbReference type="GO" id="GO:0019684">
    <property type="term" value="P:photosynthesis, light reaction"/>
    <property type="evidence" value="ECO:0007669"/>
    <property type="project" value="InterPro"/>
</dbReference>
<organism evidence="12 13">
    <name type="scientific">Gemmatimonas phototrophica</name>
    <dbReference type="NCBI Taxonomy" id="1379270"/>
    <lineage>
        <taxon>Bacteria</taxon>
        <taxon>Pseudomonadati</taxon>
        <taxon>Gemmatimonadota</taxon>
        <taxon>Gemmatimonadia</taxon>
        <taxon>Gemmatimonadales</taxon>
        <taxon>Gemmatimonadaceae</taxon>
        <taxon>Gemmatimonas</taxon>
    </lineage>
</organism>
<feature type="binding site" evidence="14 15">
    <location>
        <position position="138"/>
    </location>
    <ligand>
        <name>heme c</name>
        <dbReference type="ChEBI" id="CHEBI:61717"/>
        <label>3</label>
        <note>axial binding residue</note>
    </ligand>
    <ligandPart>
        <name>Fe</name>
        <dbReference type="ChEBI" id="CHEBI:18248"/>
    </ligandPart>
</feature>
<dbReference type="Proteomes" id="UP000076404">
    <property type="component" value="Chromosome"/>
</dbReference>
<keyword evidence="7" id="KW-0249">Electron transport</keyword>
<dbReference type="PIRSF" id="PIRSF000017">
    <property type="entry name" value="RC_cytochrome"/>
    <property type="match status" value="1"/>
</dbReference>
<feature type="binding site" description="covalent" evidence="9">
    <location>
        <position position="279"/>
    </location>
    <ligand>
        <name>heme</name>
        <dbReference type="ChEBI" id="CHEBI:30413"/>
        <label>4</label>
    </ligand>
</feature>
<feature type="binding site" evidence="14 15">
    <location>
        <position position="66"/>
    </location>
    <ligand>
        <name>heme c</name>
        <dbReference type="ChEBI" id="CHEBI:61717"/>
        <label>1</label>
    </ligand>
</feature>
<feature type="binding site" evidence="14 15">
    <location>
        <position position="218"/>
    </location>
    <ligand>
        <name>heme c</name>
        <dbReference type="ChEBI" id="CHEBI:61717"/>
        <label>3</label>
    </ligand>
</feature>
<dbReference type="PDB" id="7O0U">
    <property type="method" value="EM"/>
    <property type="resolution" value="2.35 A"/>
    <property type="chains" value="C=1-354"/>
</dbReference>
<feature type="binding site" description="covalent" evidence="9">
    <location>
        <position position="98"/>
    </location>
    <ligand>
        <name>heme</name>
        <dbReference type="ChEBI" id="CHEBI:30413"/>
        <label>1</label>
    </ligand>
</feature>
<sequence>MVPVSLLTLGACGDAATDTVQVGYRGTAMEQNYDHGDLKTKFAQVKLPQSPPPAGESPPGPLPWKNVQVLNDISIAEFNRTMIAMSTWVAGTGNCAYCHNVAAFQDDTLPNGKPLYTKIVARRMLQMTRNINGNYSQHVKNTGVTCYTCHMGKPLPNGLWFYSSQTDYLRHYLDRDGARVITQGVAPSNANRSSTKQAEWTYALMISQSRSLGVNCTYCHNTRQFASWREAPPARVTAYHGILMLRDVNQNYLAPLQPVYPAVRLGAMGDAPKAQCVTCHNGAYKPLYGAQMAKDFPAMWGRADWNGVPFPGIMRVAADSTKTDSTVVAAPAAAPAQRTSARPGSVTTPVGGVN</sequence>
<dbReference type="PDB" id="7O0X">
    <property type="method" value="EM"/>
    <property type="resolution" value="2.44 A"/>
    <property type="chains" value="C=1-354"/>
</dbReference>
<feature type="binding site" evidence="14 15">
    <location>
        <position position="220"/>
    </location>
    <ligand>
        <name>heme c</name>
        <dbReference type="ChEBI" id="CHEBI:61717"/>
        <label>4</label>
        <note>axial binding residue</note>
    </ligand>
    <ligandPart>
        <name>Fe</name>
        <dbReference type="ChEBI" id="CHEBI:18248"/>
    </ligandPart>
</feature>
<feature type="binding site" description="axial binding residue" evidence="10">
    <location>
        <position position="124"/>
    </location>
    <ligand>
        <name>heme</name>
        <dbReference type="ChEBI" id="CHEBI:30413"/>
        <label>2</label>
    </ligand>
    <ligandPart>
        <name>Fe</name>
        <dbReference type="ChEBI" id="CHEBI:18248"/>
    </ligandPart>
</feature>
<feature type="binding site" description="covalent" evidence="9">
    <location>
        <position position="219"/>
    </location>
    <ligand>
        <name>heme</name>
        <dbReference type="ChEBI" id="CHEBI:30413"/>
        <label>3</label>
    </ligand>
</feature>
<feature type="binding site" description="axial binding residue" evidence="10">
    <location>
        <position position="138"/>
    </location>
    <ligand>
        <name>heme</name>
        <dbReference type="ChEBI" id="CHEBI:30413"/>
        <label>4</label>
    </ligand>
    <ligandPart>
        <name>Fe</name>
        <dbReference type="ChEBI" id="CHEBI:18248"/>
    </ligandPart>
</feature>
<evidence type="ECO:0000256" key="4">
    <source>
        <dbReference type="ARBA" id="ARBA00022531"/>
    </source>
</evidence>
<feature type="binding site" description="axial binding residue" evidence="10">
    <location>
        <position position="99"/>
    </location>
    <ligand>
        <name>heme</name>
        <dbReference type="ChEBI" id="CHEBI:30413"/>
        <label>1</label>
    </ligand>
    <ligandPart>
        <name>Fe</name>
        <dbReference type="ChEBI" id="CHEBI:18248"/>
    </ligandPart>
</feature>
<dbReference type="GO" id="GO:0005506">
    <property type="term" value="F:iron ion binding"/>
    <property type="evidence" value="ECO:0007669"/>
    <property type="project" value="InterPro"/>
</dbReference>
<feature type="binding site" evidence="14 15">
    <location>
        <position position="179"/>
    </location>
    <ligand>
        <name>heme c</name>
        <dbReference type="ChEBI" id="CHEBI:61717"/>
        <label>4</label>
    </ligand>
</feature>
<feature type="region of interest" description="Disordered" evidence="11">
    <location>
        <begin position="331"/>
        <end position="354"/>
    </location>
</feature>
<keyword evidence="13" id="KW-1185">Reference proteome</keyword>
<feature type="binding site" evidence="14 15">
    <location>
        <position position="149"/>
    </location>
    <ligand>
        <name>heme c</name>
        <dbReference type="ChEBI" id="CHEBI:61717"/>
        <label>2</label>
        <note>covalent</note>
    </ligand>
</feature>
<keyword evidence="8 10" id="KW-0408">Iron</keyword>
<dbReference type="NCBIfam" id="NF040706">
    <property type="entry name" value="photo_cyt_PufC"/>
    <property type="match status" value="2"/>
</dbReference>
<feature type="binding site" evidence="14 15">
    <location>
        <position position="68"/>
    </location>
    <ligand>
        <name>heme c</name>
        <dbReference type="ChEBI" id="CHEBI:61717"/>
        <label>1</label>
    </ligand>
</feature>
<proteinExistence type="evidence at protein level"/>
<reference evidence="12 13" key="1">
    <citation type="journal article" date="2014" name="Proc. Natl. Acad. Sci. U.S.A.">
        <title>Functional type 2 photosynthetic reaction centers found in the rare bacterial phylum Gemmatimonadetes.</title>
        <authorList>
            <person name="Zeng Y."/>
            <person name="Feng F."/>
            <person name="Medova H."/>
            <person name="Dean J."/>
            <person name="Koblizek M."/>
        </authorList>
    </citation>
    <scope>NUCLEOTIDE SEQUENCE [LARGE SCALE GENOMIC DNA]</scope>
    <source>
        <strain evidence="12 13">AP64</strain>
    </source>
</reference>
<feature type="binding site" evidence="14 15">
    <location>
        <position position="82"/>
    </location>
    <ligand>
        <name>heme c</name>
        <dbReference type="ChEBI" id="CHEBI:61717"/>
        <label>1</label>
        <note>axial binding residue</note>
    </ligand>
    <ligandPart>
        <name>Fe</name>
        <dbReference type="ChEBI" id="CHEBI:18248"/>
    </ligandPart>
</feature>
<feature type="binding site" evidence="14 15">
    <location>
        <position position="285"/>
    </location>
    <ligand>
        <name>heme c</name>
        <dbReference type="ChEBI" id="CHEBI:61717"/>
        <label>3</label>
    </ligand>
</feature>
<feature type="compositionally biased region" description="Polar residues" evidence="11">
    <location>
        <begin position="337"/>
        <end position="348"/>
    </location>
</feature>
<feature type="binding site" description="covalent" evidence="9">
    <location>
        <position position="216"/>
    </location>
    <ligand>
        <name>heme</name>
        <dbReference type="ChEBI" id="CHEBI:30413"/>
        <label>3</label>
    </ligand>
</feature>
<feature type="binding site" evidence="14 15">
    <location>
        <position position="95"/>
    </location>
    <ligand>
        <name>heme c</name>
        <dbReference type="ChEBI" id="CHEBI:61717"/>
        <label>1</label>
        <note>covalent</note>
    </ligand>
</feature>
<dbReference type="EMDB" id="EMD-12682"/>
<feature type="binding site" evidence="14 15">
    <location>
        <position position="280"/>
    </location>
    <ligand>
        <name>heme c</name>
        <dbReference type="ChEBI" id="CHEBI:61717"/>
        <label>3</label>
        <note>axial binding residue</note>
    </ligand>
    <ligandPart>
        <name>Fe</name>
        <dbReference type="ChEBI" id="CHEBI:18248"/>
    </ligandPart>
</feature>
<evidence type="ECO:0000256" key="1">
    <source>
        <dbReference type="ARBA" id="ARBA00003196"/>
    </source>
</evidence>
<dbReference type="EMDB" id="EMD-12681"/>
<feature type="binding site" description="covalent" evidence="9">
    <location>
        <position position="149"/>
    </location>
    <ligand>
        <name>heme</name>
        <dbReference type="ChEBI" id="CHEBI:30413"/>
        <label>2</label>
    </ligand>
</feature>
<protein>
    <recommendedName>
        <fullName evidence="2">Photosynthetic reaction center cytochrome c subunit</fullName>
    </recommendedName>
</protein>
<dbReference type="EMBL" id="CP011454">
    <property type="protein sequence ID" value="AMW04586.1"/>
    <property type="molecule type" value="Genomic_DNA"/>
</dbReference>
<feature type="binding site" description="axial binding residue" evidence="10">
    <location>
        <position position="280"/>
    </location>
    <ligand>
        <name>heme</name>
        <dbReference type="ChEBI" id="CHEBI:30413"/>
        <label>4</label>
    </ligand>
    <ligandPart>
        <name>Fe</name>
        <dbReference type="ChEBI" id="CHEBI:18248"/>
    </ligandPart>
</feature>
<dbReference type="InterPro" id="IPR023119">
    <property type="entry name" value="Multihaem_cyt_PRC_cyt_su-like"/>
</dbReference>
<dbReference type="CDD" id="cd09224">
    <property type="entry name" value="CytoC_RC"/>
    <property type="match status" value="1"/>
</dbReference>
<name>A0A143BHR6_9BACT</name>
<dbReference type="PDB" id="7O0V">
    <property type="method" value="EM"/>
    <property type="resolution" value="2.50 A"/>
    <property type="chains" value="C=1-354"/>
</dbReference>